<dbReference type="AlphaFoldDB" id="A0A1M6GMU3"/>
<accession>A0A1M6GMU3</accession>
<dbReference type="RefSeq" id="WP_018704655.1">
    <property type="nucleotide sequence ID" value="NZ_FQZD01000012.1"/>
</dbReference>
<gene>
    <name evidence="1" type="ORF">SAMN02745170_01756</name>
</gene>
<name>A0A1M6GMU3_9FIRM</name>
<dbReference type="EMBL" id="FQZD01000012">
    <property type="protein sequence ID" value="SHJ11230.1"/>
    <property type="molecule type" value="Genomic_DNA"/>
</dbReference>
<reference evidence="1 2" key="1">
    <citation type="submission" date="2016-11" db="EMBL/GenBank/DDBJ databases">
        <authorList>
            <person name="Varghese N."/>
            <person name="Submissions S."/>
        </authorList>
    </citation>
    <scope>NUCLEOTIDE SEQUENCE [LARGE SCALE GENOMIC DNA]</scope>
    <source>
        <strain evidence="1 2">DSM 15287</strain>
    </source>
</reference>
<dbReference type="Proteomes" id="UP000322917">
    <property type="component" value="Unassembled WGS sequence"/>
</dbReference>
<proteinExistence type="predicted"/>
<evidence type="ECO:0000313" key="2">
    <source>
        <dbReference type="Proteomes" id="UP000322917"/>
    </source>
</evidence>
<sequence length="131" mass="14851">MEININSLVSIEKAMNEAVAVFKTVDDVGKVIILKDNKPAYIILKYEENTEVPVSALAAKTTHTLQEAMKIVLSEATNQTLHASELADIIYDRRLYVQKNGEKAKANQMRARCGHYPEMFEALPRNYIRLK</sequence>
<keyword evidence="2" id="KW-1185">Reference proteome</keyword>
<organism evidence="1 2">
    <name type="scientific">Propionispora hippei DSM 15287</name>
    <dbReference type="NCBI Taxonomy" id="1123003"/>
    <lineage>
        <taxon>Bacteria</taxon>
        <taxon>Bacillati</taxon>
        <taxon>Bacillota</taxon>
        <taxon>Negativicutes</taxon>
        <taxon>Selenomonadales</taxon>
        <taxon>Sporomusaceae</taxon>
        <taxon>Propionispora</taxon>
    </lineage>
</organism>
<dbReference type="OrthoDB" id="9797629at2"/>
<protein>
    <submittedName>
        <fullName evidence="1">Antitoxin Phd</fullName>
    </submittedName>
</protein>
<evidence type="ECO:0000313" key="1">
    <source>
        <dbReference type="EMBL" id="SHJ11230.1"/>
    </source>
</evidence>